<gene>
    <name evidence="5" type="ordered locus">Acear_1222</name>
</gene>
<comment type="similarity">
    <text evidence="1 4">Belongs to the trimethylamine methyltransferase family.</text>
</comment>
<dbReference type="PIRSF" id="PIRSF037567">
    <property type="entry name" value="MTTB_MeTrfase"/>
    <property type="match status" value="1"/>
</dbReference>
<evidence type="ECO:0000313" key="6">
    <source>
        <dbReference type="Proteomes" id="UP000001661"/>
    </source>
</evidence>
<dbReference type="KEGG" id="aar:Acear_1222"/>
<organism evidence="5 6">
    <name type="scientific">Acetohalobium arabaticum (strain ATCC 49924 / DSM 5501 / Z-7288)</name>
    <dbReference type="NCBI Taxonomy" id="574087"/>
    <lineage>
        <taxon>Bacteria</taxon>
        <taxon>Bacillati</taxon>
        <taxon>Bacillota</taxon>
        <taxon>Clostridia</taxon>
        <taxon>Halanaerobiales</taxon>
        <taxon>Halobacteroidaceae</taxon>
        <taxon>Acetohalobium</taxon>
    </lineage>
</organism>
<evidence type="ECO:0000256" key="1">
    <source>
        <dbReference type="ARBA" id="ARBA00007137"/>
    </source>
</evidence>
<dbReference type="RefSeq" id="WP_013278187.1">
    <property type="nucleotide sequence ID" value="NC_014378.1"/>
</dbReference>
<dbReference type="eggNOG" id="COG5598">
    <property type="taxonomic scope" value="Bacteria"/>
</dbReference>
<dbReference type="Pfam" id="PF06253">
    <property type="entry name" value="MTTB"/>
    <property type="match status" value="1"/>
</dbReference>
<evidence type="ECO:0000313" key="5">
    <source>
        <dbReference type="EMBL" id="ADL12741.1"/>
    </source>
</evidence>
<dbReference type="EMBL" id="CP002105">
    <property type="protein sequence ID" value="ADL12741.1"/>
    <property type="molecule type" value="Genomic_DNA"/>
</dbReference>
<dbReference type="STRING" id="574087.Acear_1222"/>
<evidence type="ECO:0000256" key="3">
    <source>
        <dbReference type="ARBA" id="ARBA00022679"/>
    </source>
</evidence>
<dbReference type="HOGENOM" id="CLU_033581_0_0_9"/>
<keyword evidence="6" id="KW-1185">Reference proteome</keyword>
<dbReference type="EC" id="2.1.1.-" evidence="4"/>
<dbReference type="Proteomes" id="UP000001661">
    <property type="component" value="Chromosome"/>
</dbReference>
<sequence length="471" mass="51774">MIKRNFSSQDLLSDNEVKEIHEASMDLLENNGIEIMHEEARNIFAENGAKVEDKTVFLPRQVIEDALDKAPSSFTLHARNPEKNVTVGGNNSVLAPGYGSPSVTDIKEGRRDSTFEDYINFTKLAADSDNIDVLGGVIVEPTDVKDEIRHAKMLYVAAKNSDKCLMGSALGAKKARESFEMASMLFGEDEIIDDRPIVISLINTMSPLQFDERMLDALIEHAKYNQAVVVASLIMSGSTGPMSIAGTLTLQNVEVLAGIVLSQLINPGTPAVYGSATTIMDMKTSNLAIGSPEYAKFIGATAQLARYYDLPCRAGGSLTDSLMPDAQAGYEAMMTFKSTLNHGVNFVLHSAGLLENYMTMSYEKFIIDDEIISLLTNYQSGIGVNKELIAKEVIEEVGPAGHYLTEAHTMKHMKDFERPEVGNRTGYSSSDNIVPTMERAHEIYKERLENFEAPELDPAIDEKLTDYIDSL</sequence>
<dbReference type="GO" id="GO:0008168">
    <property type="term" value="F:methyltransferase activity"/>
    <property type="evidence" value="ECO:0007669"/>
    <property type="project" value="UniProtKB-KW"/>
</dbReference>
<accession>D9QQF0</accession>
<keyword evidence="3 4" id="KW-0808">Transferase</keyword>
<proteinExistence type="inferred from homology"/>
<dbReference type="AlphaFoldDB" id="D9QQF0"/>
<dbReference type="Gene3D" id="3.20.20.480">
    <property type="entry name" value="Trimethylamine methyltransferase-like"/>
    <property type="match status" value="1"/>
</dbReference>
<dbReference type="OrthoDB" id="5418352at2"/>
<evidence type="ECO:0000256" key="2">
    <source>
        <dbReference type="ARBA" id="ARBA00022603"/>
    </source>
</evidence>
<protein>
    <recommendedName>
        <fullName evidence="4">Methyltransferase</fullName>
        <ecNumber evidence="4">2.1.1.-</ecNumber>
    </recommendedName>
</protein>
<dbReference type="InterPro" id="IPR038601">
    <property type="entry name" value="MttB-like_sf"/>
</dbReference>
<reference evidence="5 6" key="1">
    <citation type="journal article" date="2010" name="Stand. Genomic Sci.">
        <title>Complete genome sequence of Acetohalobium arabaticum type strain (Z-7288).</title>
        <authorList>
            <person name="Sikorski J."/>
            <person name="Lapidus A."/>
            <person name="Chertkov O."/>
            <person name="Lucas S."/>
            <person name="Copeland A."/>
            <person name="Glavina Del Rio T."/>
            <person name="Nolan M."/>
            <person name="Tice H."/>
            <person name="Cheng J.F."/>
            <person name="Han C."/>
            <person name="Brambilla E."/>
            <person name="Pitluck S."/>
            <person name="Liolios K."/>
            <person name="Ivanova N."/>
            <person name="Mavromatis K."/>
            <person name="Mikhailova N."/>
            <person name="Pati A."/>
            <person name="Bruce D."/>
            <person name="Detter C."/>
            <person name="Tapia R."/>
            <person name="Goodwin L."/>
            <person name="Chen A."/>
            <person name="Palaniappan K."/>
            <person name="Land M."/>
            <person name="Hauser L."/>
            <person name="Chang Y.J."/>
            <person name="Jeffries C.D."/>
            <person name="Rohde M."/>
            <person name="Goker M."/>
            <person name="Spring S."/>
            <person name="Woyke T."/>
            <person name="Bristow J."/>
            <person name="Eisen J.A."/>
            <person name="Markowitz V."/>
            <person name="Hugenholtz P."/>
            <person name="Kyrpides N.C."/>
            <person name="Klenk H.P."/>
        </authorList>
    </citation>
    <scope>NUCLEOTIDE SEQUENCE [LARGE SCALE GENOMIC DNA]</scope>
    <source>
        <strain evidence="6">ATCC 49924 / DSM 5501 / Z-7288</strain>
    </source>
</reference>
<dbReference type="GO" id="GO:0032259">
    <property type="term" value="P:methylation"/>
    <property type="evidence" value="ECO:0007669"/>
    <property type="project" value="UniProtKB-KW"/>
</dbReference>
<evidence type="ECO:0000256" key="4">
    <source>
        <dbReference type="PIRNR" id="PIRNR037567"/>
    </source>
</evidence>
<keyword evidence="2 5" id="KW-0489">Methyltransferase</keyword>
<name>D9QQF0_ACEAZ</name>
<dbReference type="InterPro" id="IPR010426">
    <property type="entry name" value="MTTB_MeTrfase"/>
</dbReference>
<dbReference type="GO" id="GO:0015948">
    <property type="term" value="P:methanogenesis"/>
    <property type="evidence" value="ECO:0007669"/>
    <property type="project" value="UniProtKB-UniRule"/>
</dbReference>